<comment type="caution">
    <text evidence="2">The sequence shown here is derived from an EMBL/GenBank/DDBJ whole genome shotgun (WGS) entry which is preliminary data.</text>
</comment>
<sequence length="136" mass="14979">MNKNQNHLNYIYPLLVLVTSGAGIATIINNLSAGVYPIHQDSIGLPIGAIILVCLTLGTMHLLQLPHRIKMKNGHPAGARLKTLSFISGAISFLLLAGSIDYWYMPDHIIIALFYSFTAMAYFALQIQLLKKHHPA</sequence>
<dbReference type="EMBL" id="AFOY02000019">
    <property type="protein sequence ID" value="EXF92237.1"/>
    <property type="molecule type" value="Genomic_DNA"/>
</dbReference>
<evidence type="ECO:0000256" key="1">
    <source>
        <dbReference type="SAM" id="Phobius"/>
    </source>
</evidence>
<accession>A0A010T3U1</accession>
<dbReference type="Proteomes" id="UP000022611">
    <property type="component" value="Unassembled WGS sequence"/>
</dbReference>
<proteinExistence type="predicted"/>
<dbReference type="AlphaFoldDB" id="A0A010T3U1"/>
<feature type="transmembrane region" description="Helical" evidence="1">
    <location>
        <begin position="12"/>
        <end position="31"/>
    </location>
</feature>
<evidence type="ECO:0000313" key="3">
    <source>
        <dbReference type="Proteomes" id="UP000022611"/>
    </source>
</evidence>
<feature type="transmembrane region" description="Helical" evidence="1">
    <location>
        <begin position="110"/>
        <end position="130"/>
    </location>
</feature>
<keyword evidence="1" id="KW-1133">Transmembrane helix</keyword>
<dbReference type="OrthoDB" id="7022678at2"/>
<dbReference type="PATRIC" id="fig|1042209.11.peg.5346"/>
<gene>
    <name evidence="2" type="ORF">HK44_014615</name>
</gene>
<reference evidence="2 3" key="1">
    <citation type="journal article" date="2011" name="J. Bacteriol.">
        <title>Draft genome sequence of the polycyclic aromatic hydrocarbon-degrading, genetically engineered bioluminescent bioreporter Pseudomonas fluorescens HK44.</title>
        <authorList>
            <person name="Chauhan A."/>
            <person name="Layton A.C."/>
            <person name="Williams D.E."/>
            <person name="Smartt A.E."/>
            <person name="Ripp S."/>
            <person name="Karpinets T.V."/>
            <person name="Brown S.D."/>
            <person name="Sayler G.S."/>
        </authorList>
    </citation>
    <scope>NUCLEOTIDE SEQUENCE [LARGE SCALE GENOMIC DNA]</scope>
    <source>
        <strain evidence="2 3">HK44</strain>
    </source>
</reference>
<feature type="transmembrane region" description="Helical" evidence="1">
    <location>
        <begin position="84"/>
        <end position="104"/>
    </location>
</feature>
<evidence type="ECO:0000313" key="2">
    <source>
        <dbReference type="EMBL" id="EXF92237.1"/>
    </source>
</evidence>
<dbReference type="RefSeq" id="WP_019694077.1">
    <property type="nucleotide sequence ID" value="NZ_AFOY02000019.1"/>
</dbReference>
<protein>
    <submittedName>
        <fullName evidence="2">Uncharacterized protein</fullName>
    </submittedName>
</protein>
<dbReference type="HOGENOM" id="CLU_1873649_0_0_6"/>
<feature type="transmembrane region" description="Helical" evidence="1">
    <location>
        <begin position="43"/>
        <end position="63"/>
    </location>
</feature>
<keyword evidence="1" id="KW-0812">Transmembrane</keyword>
<organism evidence="2 3">
    <name type="scientific">Pseudomonas fluorescens HK44</name>
    <dbReference type="NCBI Taxonomy" id="1042209"/>
    <lineage>
        <taxon>Bacteria</taxon>
        <taxon>Pseudomonadati</taxon>
        <taxon>Pseudomonadota</taxon>
        <taxon>Gammaproteobacteria</taxon>
        <taxon>Pseudomonadales</taxon>
        <taxon>Pseudomonadaceae</taxon>
        <taxon>Pseudomonas</taxon>
    </lineage>
</organism>
<keyword evidence="1" id="KW-0472">Membrane</keyword>
<name>A0A010T3U1_PSEFL</name>